<dbReference type="Pfam" id="PF02525">
    <property type="entry name" value="Flavodoxin_2"/>
    <property type="match status" value="1"/>
</dbReference>
<dbReference type="InterPro" id="IPR003680">
    <property type="entry name" value="Flavodoxin_fold"/>
</dbReference>
<dbReference type="RefSeq" id="WP_380968565.1">
    <property type="nucleotide sequence ID" value="NZ_JBHTCO010000039.1"/>
</dbReference>
<comment type="function">
    <text evidence="6">Also exhibits azoreductase activity. Catalyzes the reductive cleavage of the azo bond in aromatic azo compounds to the corresponding amines.</text>
</comment>
<evidence type="ECO:0000256" key="2">
    <source>
        <dbReference type="ARBA" id="ARBA00022643"/>
    </source>
</evidence>
<comment type="caution">
    <text evidence="6">Lacks conserved residue(s) required for the propagation of feature annotation.</text>
</comment>
<dbReference type="InterPro" id="IPR029039">
    <property type="entry name" value="Flavoprotein-like_sf"/>
</dbReference>
<keyword evidence="1 6" id="KW-0285">Flavoprotein</keyword>
<feature type="binding site" evidence="6">
    <location>
        <begin position="143"/>
        <end position="146"/>
    </location>
    <ligand>
        <name>FMN</name>
        <dbReference type="ChEBI" id="CHEBI:58210"/>
    </ligand>
</feature>
<evidence type="ECO:0000256" key="3">
    <source>
        <dbReference type="ARBA" id="ARBA00023002"/>
    </source>
</evidence>
<dbReference type="NCBIfam" id="NF010075">
    <property type="entry name" value="PRK13556.1"/>
    <property type="match status" value="1"/>
</dbReference>
<evidence type="ECO:0000256" key="5">
    <source>
        <dbReference type="ARBA" id="ARBA00048542"/>
    </source>
</evidence>
<dbReference type="InterPro" id="IPR050104">
    <property type="entry name" value="FMN-dep_NADH:Q_OxRdtase_AzoR1"/>
</dbReference>
<comment type="similarity">
    <text evidence="6">Belongs to the azoreductase type 1 family.</text>
</comment>
<dbReference type="EC" id="1.6.5.-" evidence="6"/>
<feature type="domain" description="Flavodoxin-like fold" evidence="7">
    <location>
        <begin position="2"/>
        <end position="203"/>
    </location>
</feature>
<dbReference type="EC" id="1.7.1.17" evidence="6"/>
<evidence type="ECO:0000313" key="8">
    <source>
        <dbReference type="EMBL" id="MFC7394760.1"/>
    </source>
</evidence>
<dbReference type="PANTHER" id="PTHR43741">
    <property type="entry name" value="FMN-DEPENDENT NADH-AZOREDUCTASE 1"/>
    <property type="match status" value="1"/>
</dbReference>
<evidence type="ECO:0000259" key="7">
    <source>
        <dbReference type="Pfam" id="PF02525"/>
    </source>
</evidence>
<evidence type="ECO:0000313" key="9">
    <source>
        <dbReference type="Proteomes" id="UP001596505"/>
    </source>
</evidence>
<comment type="subunit">
    <text evidence="6">Homodimer.</text>
</comment>
<comment type="caution">
    <text evidence="8">The sequence shown here is derived from an EMBL/GenBank/DDBJ whole genome shotgun (WGS) entry which is preliminary data.</text>
</comment>
<dbReference type="Proteomes" id="UP001596505">
    <property type="component" value="Unassembled WGS sequence"/>
</dbReference>
<comment type="catalytic activity">
    <reaction evidence="5">
        <text>N,N-dimethyl-1,4-phenylenediamine + anthranilate + 2 NAD(+) = 2-(4-dimethylaminophenyl)diazenylbenzoate + 2 NADH + 2 H(+)</text>
        <dbReference type="Rhea" id="RHEA:55872"/>
        <dbReference type="ChEBI" id="CHEBI:15378"/>
        <dbReference type="ChEBI" id="CHEBI:15783"/>
        <dbReference type="ChEBI" id="CHEBI:16567"/>
        <dbReference type="ChEBI" id="CHEBI:57540"/>
        <dbReference type="ChEBI" id="CHEBI:57945"/>
        <dbReference type="ChEBI" id="CHEBI:71579"/>
        <dbReference type="EC" id="1.7.1.17"/>
    </reaction>
    <physiologicalReaction direction="right-to-left" evidence="5">
        <dbReference type="Rhea" id="RHEA:55874"/>
    </physiologicalReaction>
</comment>
<dbReference type="SUPFAM" id="SSF52218">
    <property type="entry name" value="Flavoproteins"/>
    <property type="match status" value="1"/>
</dbReference>
<organism evidence="8 9">
    <name type="scientific">Scopulibacillus cellulosilyticus</name>
    <dbReference type="NCBI Taxonomy" id="2665665"/>
    <lineage>
        <taxon>Bacteria</taxon>
        <taxon>Bacillati</taxon>
        <taxon>Bacillota</taxon>
        <taxon>Bacilli</taxon>
        <taxon>Bacillales</taxon>
        <taxon>Sporolactobacillaceae</taxon>
        <taxon>Scopulibacillus</taxon>
    </lineage>
</organism>
<keyword evidence="3 6" id="KW-0560">Oxidoreductase</keyword>
<evidence type="ECO:0000256" key="1">
    <source>
        <dbReference type="ARBA" id="ARBA00022630"/>
    </source>
</evidence>
<dbReference type="PANTHER" id="PTHR43741:SF7">
    <property type="entry name" value="FMN-DEPENDENT NADH:QUINONE OXIDOREDUCTASE"/>
    <property type="match status" value="1"/>
</dbReference>
<keyword evidence="4 6" id="KW-0520">NAD</keyword>
<dbReference type="Gene3D" id="3.40.50.360">
    <property type="match status" value="1"/>
</dbReference>
<protein>
    <recommendedName>
        <fullName evidence="6">FMN dependent NADH:quinone oxidoreductase</fullName>
        <ecNumber evidence="6">1.6.5.-</ecNumber>
    </recommendedName>
    <alternativeName>
        <fullName evidence="6">Azo-dye reductase</fullName>
    </alternativeName>
    <alternativeName>
        <fullName evidence="6">FMN-dependent NADH-azo compound oxidoreductase</fullName>
    </alternativeName>
    <alternativeName>
        <fullName evidence="6">FMN-dependent NADH-azoreductase</fullName>
        <ecNumber evidence="6">1.7.1.17</ecNumber>
    </alternativeName>
</protein>
<dbReference type="HAMAP" id="MF_01216">
    <property type="entry name" value="Azoreductase_type1"/>
    <property type="match status" value="1"/>
</dbReference>
<dbReference type="InterPro" id="IPR023048">
    <property type="entry name" value="NADH:quinone_OxRdtase_FMN_depd"/>
</dbReference>
<dbReference type="EMBL" id="JBHTCO010000039">
    <property type="protein sequence ID" value="MFC7394760.1"/>
    <property type="molecule type" value="Genomic_DNA"/>
</dbReference>
<evidence type="ECO:0000256" key="6">
    <source>
        <dbReference type="HAMAP-Rule" id="MF_01216"/>
    </source>
</evidence>
<name>A0ABW2Q2A3_9BACL</name>
<keyword evidence="9" id="KW-1185">Reference proteome</keyword>
<comment type="cofactor">
    <cofactor evidence="6">
        <name>FMN</name>
        <dbReference type="ChEBI" id="CHEBI:58210"/>
    </cofactor>
    <text evidence="6">Binds 1 FMN per subunit.</text>
</comment>
<keyword evidence="2 6" id="KW-0288">FMN</keyword>
<evidence type="ECO:0000256" key="4">
    <source>
        <dbReference type="ARBA" id="ARBA00023027"/>
    </source>
</evidence>
<feature type="binding site" evidence="6">
    <location>
        <begin position="99"/>
        <end position="102"/>
    </location>
    <ligand>
        <name>FMN</name>
        <dbReference type="ChEBI" id="CHEBI:58210"/>
    </ligand>
</feature>
<gene>
    <name evidence="6" type="primary">azoR</name>
    <name evidence="8" type="ORF">ACFQRG_17695</name>
</gene>
<comment type="function">
    <text evidence="6">Quinone reductase that provides resistance to thiol-specific stress caused by electrophilic quinones.</text>
</comment>
<reference evidence="9" key="1">
    <citation type="journal article" date="2019" name="Int. J. Syst. Evol. Microbiol.">
        <title>The Global Catalogue of Microorganisms (GCM) 10K type strain sequencing project: providing services to taxonomists for standard genome sequencing and annotation.</title>
        <authorList>
            <consortium name="The Broad Institute Genomics Platform"/>
            <consortium name="The Broad Institute Genome Sequencing Center for Infectious Disease"/>
            <person name="Wu L."/>
            <person name="Ma J."/>
        </authorList>
    </citation>
    <scope>NUCLEOTIDE SEQUENCE [LARGE SCALE GENOMIC DNA]</scope>
    <source>
        <strain evidence="9">CGMCC 1.16305</strain>
    </source>
</reference>
<comment type="catalytic activity">
    <reaction evidence="6">
        <text>2 a quinone + NADH + H(+) = 2 a 1,4-benzosemiquinone + NAD(+)</text>
        <dbReference type="Rhea" id="RHEA:65952"/>
        <dbReference type="ChEBI" id="CHEBI:15378"/>
        <dbReference type="ChEBI" id="CHEBI:57540"/>
        <dbReference type="ChEBI" id="CHEBI:57945"/>
        <dbReference type="ChEBI" id="CHEBI:132124"/>
        <dbReference type="ChEBI" id="CHEBI:134225"/>
    </reaction>
</comment>
<accession>A0ABW2Q2A3</accession>
<proteinExistence type="inferred from homology"/>
<sequence length="215" mass="24190">MTKVLYITANPKPVEASFGLQVGEHFAETLQRENPDVEIERVNLYKEHIPLIDTVVFSAWEKAGKDLPLNENEQTAINRMEEILEQFISADAYVFVTPMWNLSFPPMLKAYIDNVVIARKTFHYTAQGPEGLMKNKKVLHIQSRGGVYSEGPAADMEFTNKYLQSVMAFIGITDYDHLVVEGMNAFPEKSSSLLEEAKKKAEKAAKSFLANALTV</sequence>